<dbReference type="SUPFAM" id="SSF46894">
    <property type="entry name" value="C-terminal effector domain of the bipartite response regulators"/>
    <property type="match status" value="1"/>
</dbReference>
<evidence type="ECO:0000313" key="5">
    <source>
        <dbReference type="EMBL" id="KAB0679417.1"/>
    </source>
</evidence>
<keyword evidence="1" id="KW-0805">Transcription regulation</keyword>
<name>A0A7V7PNQ3_9HYPH</name>
<dbReference type="Pfam" id="PF03472">
    <property type="entry name" value="Autoind_bind"/>
    <property type="match status" value="1"/>
</dbReference>
<dbReference type="PRINTS" id="PR00038">
    <property type="entry name" value="HTHLUXR"/>
</dbReference>
<evidence type="ECO:0000256" key="2">
    <source>
        <dbReference type="ARBA" id="ARBA00023125"/>
    </source>
</evidence>
<dbReference type="Proteomes" id="UP000432089">
    <property type="component" value="Unassembled WGS sequence"/>
</dbReference>
<dbReference type="InterPro" id="IPR016032">
    <property type="entry name" value="Sig_transdc_resp-reg_C-effctor"/>
</dbReference>
<dbReference type="SUPFAM" id="SSF75516">
    <property type="entry name" value="Pheromone-binding domain of LuxR-like quorum-sensing transcription factors"/>
    <property type="match status" value="1"/>
</dbReference>
<evidence type="ECO:0000313" key="6">
    <source>
        <dbReference type="Proteomes" id="UP000432089"/>
    </source>
</evidence>
<dbReference type="InterPro" id="IPR000792">
    <property type="entry name" value="Tscrpt_reg_LuxR_C"/>
</dbReference>
<evidence type="ECO:0000259" key="4">
    <source>
        <dbReference type="PROSITE" id="PS50043"/>
    </source>
</evidence>
<dbReference type="InterPro" id="IPR036388">
    <property type="entry name" value="WH-like_DNA-bd_sf"/>
</dbReference>
<sequence length="227" mass="24502">MPTPWDESLLGQALGAIARDYGYARYAVMTIPSADDARAELKLIFSNWEPAFQKGFEKLGLGRNTIVIRALKAGPTPFAWDADLLYGTEEPGEPNPAARFLATNEIRGGVYVPVHGMTAFAGALAFFGDRTDLSEAEATQLQFAGFGAFGVLAACRLEENRRSNPLTGRERDCLKLAMLGKTSSEIGIILSLSEYTVSQYLASATRKVNASNRTHAVAIAAQMGYLS</sequence>
<organism evidence="5 6">
    <name type="scientific">Plantimonas leprariae</name>
    <dbReference type="NCBI Taxonomy" id="2615207"/>
    <lineage>
        <taxon>Bacteria</taxon>
        <taxon>Pseudomonadati</taxon>
        <taxon>Pseudomonadota</taxon>
        <taxon>Alphaproteobacteria</taxon>
        <taxon>Hyphomicrobiales</taxon>
        <taxon>Aurantimonadaceae</taxon>
        <taxon>Plantimonas</taxon>
    </lineage>
</organism>
<keyword evidence="6" id="KW-1185">Reference proteome</keyword>
<dbReference type="PROSITE" id="PS50043">
    <property type="entry name" value="HTH_LUXR_2"/>
    <property type="match status" value="1"/>
</dbReference>
<dbReference type="GO" id="GO:0006355">
    <property type="term" value="P:regulation of DNA-templated transcription"/>
    <property type="evidence" value="ECO:0007669"/>
    <property type="project" value="InterPro"/>
</dbReference>
<dbReference type="EMBL" id="VZDO01000010">
    <property type="protein sequence ID" value="KAB0679417.1"/>
    <property type="molecule type" value="Genomic_DNA"/>
</dbReference>
<dbReference type="Gene3D" id="1.10.10.10">
    <property type="entry name" value="Winged helix-like DNA-binding domain superfamily/Winged helix DNA-binding domain"/>
    <property type="match status" value="1"/>
</dbReference>
<proteinExistence type="predicted"/>
<dbReference type="AlphaFoldDB" id="A0A7V7PNQ3"/>
<dbReference type="Pfam" id="PF00196">
    <property type="entry name" value="GerE"/>
    <property type="match status" value="1"/>
</dbReference>
<dbReference type="GO" id="GO:0003677">
    <property type="term" value="F:DNA binding"/>
    <property type="evidence" value="ECO:0007669"/>
    <property type="project" value="UniProtKB-KW"/>
</dbReference>
<dbReference type="PROSITE" id="PS00622">
    <property type="entry name" value="HTH_LUXR_1"/>
    <property type="match status" value="1"/>
</dbReference>
<gene>
    <name evidence="5" type="ORF">F6X38_13350</name>
</gene>
<evidence type="ECO:0000256" key="1">
    <source>
        <dbReference type="ARBA" id="ARBA00023015"/>
    </source>
</evidence>
<dbReference type="InterPro" id="IPR036693">
    <property type="entry name" value="TF_LuxR_autoind-bd_dom_sf"/>
</dbReference>
<comment type="caution">
    <text evidence="5">The sequence shown here is derived from an EMBL/GenBank/DDBJ whole genome shotgun (WGS) entry which is preliminary data.</text>
</comment>
<dbReference type="Gene3D" id="3.30.450.80">
    <property type="entry name" value="Transcription factor LuxR-like, autoinducer-binding domain"/>
    <property type="match status" value="1"/>
</dbReference>
<accession>A0A7V7PNQ3</accession>
<dbReference type="CDD" id="cd06170">
    <property type="entry name" value="LuxR_C_like"/>
    <property type="match status" value="1"/>
</dbReference>
<dbReference type="PANTHER" id="PTHR44688:SF16">
    <property type="entry name" value="DNA-BINDING TRANSCRIPTIONAL ACTIVATOR DEVR_DOSR"/>
    <property type="match status" value="1"/>
</dbReference>
<keyword evidence="3" id="KW-0804">Transcription</keyword>
<reference evidence="5 6" key="1">
    <citation type="submission" date="2019-09" db="EMBL/GenBank/DDBJ databases">
        <title>YIM 132180 draft genome.</title>
        <authorList>
            <person name="Zhang K."/>
        </authorList>
    </citation>
    <scope>NUCLEOTIDE SEQUENCE [LARGE SCALE GENOMIC DNA]</scope>
    <source>
        <strain evidence="5 6">YIM 132180</strain>
    </source>
</reference>
<dbReference type="SMART" id="SM00421">
    <property type="entry name" value="HTH_LUXR"/>
    <property type="match status" value="1"/>
</dbReference>
<evidence type="ECO:0000256" key="3">
    <source>
        <dbReference type="ARBA" id="ARBA00023163"/>
    </source>
</evidence>
<feature type="domain" description="HTH luxR-type" evidence="4">
    <location>
        <begin position="159"/>
        <end position="224"/>
    </location>
</feature>
<dbReference type="InterPro" id="IPR005143">
    <property type="entry name" value="TF_LuxR_autoind-bd_dom"/>
</dbReference>
<keyword evidence="2" id="KW-0238">DNA-binding</keyword>
<protein>
    <submittedName>
        <fullName evidence="5">LuxR family transcriptional regulator</fullName>
    </submittedName>
</protein>
<dbReference type="PANTHER" id="PTHR44688">
    <property type="entry name" value="DNA-BINDING TRANSCRIPTIONAL ACTIVATOR DEVR_DOSR"/>
    <property type="match status" value="1"/>
</dbReference>